<name>A0A669NVW3_PHACC</name>
<keyword evidence="2" id="KW-1015">Disulfide bond</keyword>
<dbReference type="GO" id="GO:0045087">
    <property type="term" value="P:innate immune response"/>
    <property type="evidence" value="ECO:0007669"/>
    <property type="project" value="TreeGrafter"/>
</dbReference>
<dbReference type="GO" id="GO:0019731">
    <property type="term" value="P:antibacterial humoral response"/>
    <property type="evidence" value="ECO:0007669"/>
    <property type="project" value="TreeGrafter"/>
</dbReference>
<dbReference type="InterPro" id="IPR036645">
    <property type="entry name" value="Elafin-like_sf"/>
</dbReference>
<dbReference type="SMART" id="SM00217">
    <property type="entry name" value="WAP"/>
    <property type="match status" value="3"/>
</dbReference>
<reference evidence="4" key="1">
    <citation type="submission" date="2025-08" db="UniProtKB">
        <authorList>
            <consortium name="Ensembl"/>
        </authorList>
    </citation>
    <scope>IDENTIFICATION</scope>
</reference>
<evidence type="ECO:0000259" key="3">
    <source>
        <dbReference type="PROSITE" id="PS51390"/>
    </source>
</evidence>
<evidence type="ECO:0000313" key="5">
    <source>
        <dbReference type="Proteomes" id="UP000472261"/>
    </source>
</evidence>
<dbReference type="PROSITE" id="PS51390">
    <property type="entry name" value="WAP"/>
    <property type="match status" value="3"/>
</dbReference>
<sequence length="231" mass="24778">VAEAAAIPSIGRVMLGAALTPHPATGELQKPGRCPRDFTRCLHQEPPLCTNDSACPGWLKCCSHECRLRCTPPAEEKPGACPAAAPEGLFYPCSFRCQEDKDCLGSQKCCPLGCGQACVEPAQGKASGCQPGHRVQPGARGWGGGGHLAGRGAPTWRDAAMDQAMHPAHVCWTVSPWDHWKDGFCPASAGLFPSYDCREWCRRDADCPGEEKCCLQGCDYVCLRPAQGWSH</sequence>
<dbReference type="PANTHER" id="PTHR19441">
    <property type="entry name" value="WHEY ACDIC PROTEIN WAP"/>
    <property type="match status" value="1"/>
</dbReference>
<dbReference type="PRINTS" id="PR00003">
    <property type="entry name" value="4DISULPHCORE"/>
</dbReference>
<dbReference type="InterPro" id="IPR050514">
    <property type="entry name" value="WAP_four-disulfide_core"/>
</dbReference>
<organism evidence="4 5">
    <name type="scientific">Phasianus colchicus</name>
    <name type="common">Common pheasant</name>
    <dbReference type="NCBI Taxonomy" id="9054"/>
    <lineage>
        <taxon>Eukaryota</taxon>
        <taxon>Metazoa</taxon>
        <taxon>Chordata</taxon>
        <taxon>Craniata</taxon>
        <taxon>Vertebrata</taxon>
        <taxon>Euteleostomi</taxon>
        <taxon>Archelosauria</taxon>
        <taxon>Archosauria</taxon>
        <taxon>Dinosauria</taxon>
        <taxon>Saurischia</taxon>
        <taxon>Theropoda</taxon>
        <taxon>Coelurosauria</taxon>
        <taxon>Aves</taxon>
        <taxon>Neognathae</taxon>
        <taxon>Galloanserae</taxon>
        <taxon>Galliformes</taxon>
        <taxon>Phasianidae</taxon>
        <taxon>Phasianinae</taxon>
        <taxon>Phasianus</taxon>
    </lineage>
</organism>
<proteinExistence type="predicted"/>
<keyword evidence="5" id="KW-1185">Reference proteome</keyword>
<feature type="domain" description="WAP" evidence="3">
    <location>
        <begin position="74"/>
        <end position="122"/>
    </location>
</feature>
<dbReference type="GO" id="GO:0005615">
    <property type="term" value="C:extracellular space"/>
    <property type="evidence" value="ECO:0007669"/>
    <property type="project" value="TreeGrafter"/>
</dbReference>
<feature type="domain" description="WAP" evidence="3">
    <location>
        <begin position="178"/>
        <end position="226"/>
    </location>
</feature>
<dbReference type="SUPFAM" id="SSF57256">
    <property type="entry name" value="Elafin-like"/>
    <property type="match status" value="3"/>
</dbReference>
<keyword evidence="1" id="KW-0732">Signal</keyword>
<dbReference type="AlphaFoldDB" id="A0A669NVW3"/>
<dbReference type="GO" id="GO:0004867">
    <property type="term" value="F:serine-type endopeptidase inhibitor activity"/>
    <property type="evidence" value="ECO:0007669"/>
    <property type="project" value="TreeGrafter"/>
</dbReference>
<feature type="domain" description="WAP" evidence="3">
    <location>
        <begin position="27"/>
        <end position="73"/>
    </location>
</feature>
<dbReference type="Gene3D" id="4.10.75.10">
    <property type="entry name" value="Elafin-like"/>
    <property type="match status" value="3"/>
</dbReference>
<evidence type="ECO:0000313" key="4">
    <source>
        <dbReference type="Ensembl" id="ENSPCLP00000000372.1"/>
    </source>
</evidence>
<dbReference type="Proteomes" id="UP000472261">
    <property type="component" value="Unplaced"/>
</dbReference>
<reference evidence="4" key="2">
    <citation type="submission" date="2025-09" db="UniProtKB">
        <authorList>
            <consortium name="Ensembl"/>
        </authorList>
    </citation>
    <scope>IDENTIFICATION</scope>
</reference>
<dbReference type="InterPro" id="IPR008197">
    <property type="entry name" value="WAP_dom"/>
</dbReference>
<accession>A0A669NVW3</accession>
<evidence type="ECO:0000256" key="1">
    <source>
        <dbReference type="ARBA" id="ARBA00022729"/>
    </source>
</evidence>
<protein>
    <recommendedName>
        <fullName evidence="3">WAP domain-containing protein</fullName>
    </recommendedName>
</protein>
<dbReference type="Ensembl" id="ENSPCLT00000000490.1">
    <property type="protein sequence ID" value="ENSPCLP00000000372.1"/>
    <property type="gene ID" value="ENSPCLG00000000313.1"/>
</dbReference>
<dbReference type="FunFam" id="4.10.75.10:FF:000001">
    <property type="entry name" value="Anosmin 1"/>
    <property type="match status" value="1"/>
</dbReference>
<dbReference type="PANTHER" id="PTHR19441:SF30">
    <property type="entry name" value="ELAFIN"/>
    <property type="match status" value="1"/>
</dbReference>
<dbReference type="Pfam" id="PF00095">
    <property type="entry name" value="WAP"/>
    <property type="match status" value="3"/>
</dbReference>
<evidence type="ECO:0000256" key="2">
    <source>
        <dbReference type="ARBA" id="ARBA00023157"/>
    </source>
</evidence>